<dbReference type="Proteomes" id="UP001328107">
    <property type="component" value="Unassembled WGS sequence"/>
</dbReference>
<name>A0AAN5DEK1_9BILA</name>
<feature type="transmembrane region" description="Helical" evidence="1">
    <location>
        <begin position="233"/>
        <end position="252"/>
    </location>
</feature>
<reference evidence="5" key="1">
    <citation type="submission" date="2022-10" db="EMBL/GenBank/DDBJ databases">
        <title>Genome assembly of Pristionchus species.</title>
        <authorList>
            <person name="Yoshida K."/>
            <person name="Sommer R.J."/>
        </authorList>
    </citation>
    <scope>NUCLEOTIDE SEQUENCE [LARGE SCALE GENOMIC DNA]</scope>
    <source>
        <strain evidence="5">RS5460</strain>
    </source>
</reference>
<keyword evidence="1" id="KW-1133">Transmembrane helix</keyword>
<accession>A0AAN5DEK1</accession>
<feature type="non-terminal residue" evidence="4">
    <location>
        <position position="1"/>
    </location>
</feature>
<dbReference type="Pfam" id="PF01757">
    <property type="entry name" value="Acyl_transf_3"/>
    <property type="match status" value="1"/>
</dbReference>
<gene>
    <name evidence="4" type="ORF">PMAYCL1PPCAC_30850</name>
</gene>
<dbReference type="GO" id="GO:0000271">
    <property type="term" value="P:polysaccharide biosynthetic process"/>
    <property type="evidence" value="ECO:0007669"/>
    <property type="project" value="TreeGrafter"/>
</dbReference>
<dbReference type="InterPro" id="IPR043968">
    <property type="entry name" value="SGNH"/>
</dbReference>
<dbReference type="EMBL" id="BTRK01000006">
    <property type="protein sequence ID" value="GMR60655.1"/>
    <property type="molecule type" value="Genomic_DNA"/>
</dbReference>
<protein>
    <recommendedName>
        <fullName evidence="6">Acyltransferase</fullName>
    </recommendedName>
</protein>
<keyword evidence="1" id="KW-0472">Membrane</keyword>
<comment type="caution">
    <text evidence="4">The sequence shown here is derived from an EMBL/GenBank/DDBJ whole genome shotgun (WGS) entry which is preliminary data.</text>
</comment>
<evidence type="ECO:0000313" key="4">
    <source>
        <dbReference type="EMBL" id="GMR60655.1"/>
    </source>
</evidence>
<feature type="domain" description="SGNH" evidence="3">
    <location>
        <begin position="448"/>
        <end position="659"/>
    </location>
</feature>
<feature type="transmembrane region" description="Helical" evidence="1">
    <location>
        <begin position="287"/>
        <end position="306"/>
    </location>
</feature>
<feature type="transmembrane region" description="Helical" evidence="1">
    <location>
        <begin position="318"/>
        <end position="341"/>
    </location>
</feature>
<organism evidence="4 5">
    <name type="scientific">Pristionchus mayeri</name>
    <dbReference type="NCBI Taxonomy" id="1317129"/>
    <lineage>
        <taxon>Eukaryota</taxon>
        <taxon>Metazoa</taxon>
        <taxon>Ecdysozoa</taxon>
        <taxon>Nematoda</taxon>
        <taxon>Chromadorea</taxon>
        <taxon>Rhabditida</taxon>
        <taxon>Rhabditina</taxon>
        <taxon>Diplogasteromorpha</taxon>
        <taxon>Diplogasteroidea</taxon>
        <taxon>Neodiplogasteridae</taxon>
        <taxon>Pristionchus</taxon>
    </lineage>
</organism>
<dbReference type="InterPro" id="IPR002656">
    <property type="entry name" value="Acyl_transf_3_dom"/>
</dbReference>
<keyword evidence="1" id="KW-0812">Transmembrane</keyword>
<feature type="transmembrane region" description="Helical" evidence="1">
    <location>
        <begin position="353"/>
        <end position="373"/>
    </location>
</feature>
<dbReference type="AlphaFoldDB" id="A0AAN5DEK1"/>
<evidence type="ECO:0000259" key="2">
    <source>
        <dbReference type="Pfam" id="PF01757"/>
    </source>
</evidence>
<evidence type="ECO:0000313" key="5">
    <source>
        <dbReference type="Proteomes" id="UP001328107"/>
    </source>
</evidence>
<dbReference type="InterPro" id="IPR050879">
    <property type="entry name" value="Acyltransferase_3"/>
</dbReference>
<evidence type="ECO:0000259" key="3">
    <source>
        <dbReference type="Pfam" id="PF19040"/>
    </source>
</evidence>
<feature type="transmembrane region" description="Helical" evidence="1">
    <location>
        <begin position="121"/>
        <end position="139"/>
    </location>
</feature>
<dbReference type="PANTHER" id="PTHR23028">
    <property type="entry name" value="ACETYLTRANSFERASE"/>
    <property type="match status" value="1"/>
</dbReference>
<feature type="domain" description="Acyltransferase 3" evidence="2">
    <location>
        <begin position="2"/>
        <end position="102"/>
    </location>
</feature>
<feature type="transmembrane region" description="Helical" evidence="1">
    <location>
        <begin position="26"/>
        <end position="46"/>
    </location>
</feature>
<keyword evidence="5" id="KW-1185">Reference proteome</keyword>
<proteinExistence type="predicted"/>
<sequence length="671" mass="77655">DLQGLRTVAILSVLLFHLKPKLFPNGFLGVDIFFVLSGYLMSLILSRESIISGHVIISFYLRRFKRIVPLYALMLIILTFLTPLIFIPTDIPHFETDLKWALPFAENMQNVLKKYDYWEQVSLHSLFIHCPFSFSGILLSSPSPFMVSRSGDSVLHHRSFHYDHSQKLHFAQDETNMDSHSRVWQFLIGTIFFELEVQLSEEKNVPNDLEKLLEESEEEENEEAKKKPGNIPYLTFLSISFTLILIVLSIFPSLLNGLINRPIVTILTGLLLLIGSQSQNALLSNHLFVYVGDLSYLIYLSHWPIIIFYKYHYDITDLGVNDCFICLFLSFSISILLHHSFEQFFISSSTRSSFLFVFISYSIILFILFTGSLQSLSETASKRQFHINFKIIDEIEAEETIREAIAWNARENKVVYFKPYPGKLRDTEAELWTNFTQEPDLRGLWRGNGTAKVLLIGNSWGYRAYPVLLKLFKERYQTFRLFTRSAAVILGFDKKPDYSAAYRNVLEKYQPDITFIICSDSGGRMVSPIRGNLSDDEVMKNAQWSMDIVRNNSGTVVLDYQYMVPGLEEAPAYTIQKRLLKRNFNFSDLKRSYAGYEEIHKFEIMRSDALKGENLVRNRVERQLCEEKGECYFYNRTNLHSYFGDLSHLSSEGLKLLESGYSKIIEELIGK</sequence>
<dbReference type="GO" id="GO:0016747">
    <property type="term" value="F:acyltransferase activity, transferring groups other than amino-acyl groups"/>
    <property type="evidence" value="ECO:0007669"/>
    <property type="project" value="InterPro"/>
</dbReference>
<feature type="transmembrane region" description="Helical" evidence="1">
    <location>
        <begin position="67"/>
        <end position="87"/>
    </location>
</feature>
<evidence type="ECO:0000256" key="1">
    <source>
        <dbReference type="SAM" id="Phobius"/>
    </source>
</evidence>
<dbReference type="PANTHER" id="PTHR23028:SF53">
    <property type="entry name" value="ACYL_TRANSF_3 DOMAIN-CONTAINING PROTEIN"/>
    <property type="match status" value="1"/>
</dbReference>
<dbReference type="GO" id="GO:0016020">
    <property type="term" value="C:membrane"/>
    <property type="evidence" value="ECO:0007669"/>
    <property type="project" value="TreeGrafter"/>
</dbReference>
<evidence type="ECO:0008006" key="6">
    <source>
        <dbReference type="Google" id="ProtNLM"/>
    </source>
</evidence>
<dbReference type="Pfam" id="PF19040">
    <property type="entry name" value="SGNH"/>
    <property type="match status" value="1"/>
</dbReference>
<feature type="transmembrane region" description="Helical" evidence="1">
    <location>
        <begin position="258"/>
        <end position="275"/>
    </location>
</feature>